<feature type="compositionally biased region" description="Polar residues" evidence="1">
    <location>
        <begin position="284"/>
        <end position="304"/>
    </location>
</feature>
<keyword evidence="2" id="KW-0812">Transmembrane</keyword>
<gene>
    <name evidence="3" type="ORF">N657DRAFT_678355</name>
</gene>
<protein>
    <recommendedName>
        <fullName evidence="5">MARVEL domain-containing protein</fullName>
    </recommendedName>
</protein>
<feature type="transmembrane region" description="Helical" evidence="2">
    <location>
        <begin position="48"/>
        <end position="71"/>
    </location>
</feature>
<evidence type="ECO:0000313" key="4">
    <source>
        <dbReference type="Proteomes" id="UP001302602"/>
    </source>
</evidence>
<dbReference type="GeneID" id="87832834"/>
<feature type="region of interest" description="Disordered" evidence="1">
    <location>
        <begin position="282"/>
        <end position="304"/>
    </location>
</feature>
<dbReference type="EMBL" id="MU853224">
    <property type="protein sequence ID" value="KAK4127799.1"/>
    <property type="molecule type" value="Genomic_DNA"/>
</dbReference>
<dbReference type="AlphaFoldDB" id="A0AAN6U7X7"/>
<keyword evidence="2" id="KW-1133">Transmembrane helix</keyword>
<comment type="caution">
    <text evidence="3">The sequence shown here is derived from an EMBL/GenBank/DDBJ whole genome shotgun (WGS) entry which is preliminary data.</text>
</comment>
<evidence type="ECO:0000256" key="2">
    <source>
        <dbReference type="SAM" id="Phobius"/>
    </source>
</evidence>
<reference evidence="3" key="2">
    <citation type="submission" date="2023-05" db="EMBL/GenBank/DDBJ databases">
        <authorList>
            <consortium name="Lawrence Berkeley National Laboratory"/>
            <person name="Steindorff A."/>
            <person name="Hensen N."/>
            <person name="Bonometti L."/>
            <person name="Westerberg I."/>
            <person name="Brannstrom I.O."/>
            <person name="Guillou S."/>
            <person name="Cros-Aarteil S."/>
            <person name="Calhoun S."/>
            <person name="Haridas S."/>
            <person name="Kuo A."/>
            <person name="Mondo S."/>
            <person name="Pangilinan J."/>
            <person name="Riley R."/>
            <person name="Labutti K."/>
            <person name="Andreopoulos B."/>
            <person name="Lipzen A."/>
            <person name="Chen C."/>
            <person name="Yanf M."/>
            <person name="Daum C."/>
            <person name="Ng V."/>
            <person name="Clum A."/>
            <person name="Ohm R."/>
            <person name="Martin F."/>
            <person name="Silar P."/>
            <person name="Natvig D."/>
            <person name="Lalanne C."/>
            <person name="Gautier V."/>
            <person name="Ament-Velasquez S.L."/>
            <person name="Kruys A."/>
            <person name="Hutchinson M.I."/>
            <person name="Powell A.J."/>
            <person name="Barry K."/>
            <person name="Miller A.N."/>
            <person name="Grigoriev I.V."/>
            <person name="Debuchy R."/>
            <person name="Gladieux P."/>
            <person name="Thoren M.H."/>
            <person name="Johannesson H."/>
        </authorList>
    </citation>
    <scope>NUCLEOTIDE SEQUENCE</scope>
    <source>
        <strain evidence="3">CBS 731.68</strain>
    </source>
</reference>
<evidence type="ECO:0008006" key="5">
    <source>
        <dbReference type="Google" id="ProtNLM"/>
    </source>
</evidence>
<evidence type="ECO:0000256" key="1">
    <source>
        <dbReference type="SAM" id="MobiDB-lite"/>
    </source>
</evidence>
<feature type="transmembrane region" description="Helical" evidence="2">
    <location>
        <begin position="78"/>
        <end position="99"/>
    </location>
</feature>
<feature type="transmembrane region" description="Helical" evidence="2">
    <location>
        <begin position="14"/>
        <end position="36"/>
    </location>
</feature>
<evidence type="ECO:0000313" key="3">
    <source>
        <dbReference type="EMBL" id="KAK4127799.1"/>
    </source>
</evidence>
<reference evidence="3" key="1">
    <citation type="journal article" date="2023" name="Mol. Phylogenet. Evol.">
        <title>Genome-scale phylogeny and comparative genomics of the fungal order Sordariales.</title>
        <authorList>
            <person name="Hensen N."/>
            <person name="Bonometti L."/>
            <person name="Westerberg I."/>
            <person name="Brannstrom I.O."/>
            <person name="Guillou S."/>
            <person name="Cros-Aarteil S."/>
            <person name="Calhoun S."/>
            <person name="Haridas S."/>
            <person name="Kuo A."/>
            <person name="Mondo S."/>
            <person name="Pangilinan J."/>
            <person name="Riley R."/>
            <person name="LaButti K."/>
            <person name="Andreopoulos B."/>
            <person name="Lipzen A."/>
            <person name="Chen C."/>
            <person name="Yan M."/>
            <person name="Daum C."/>
            <person name="Ng V."/>
            <person name="Clum A."/>
            <person name="Steindorff A."/>
            <person name="Ohm R.A."/>
            <person name="Martin F."/>
            <person name="Silar P."/>
            <person name="Natvig D.O."/>
            <person name="Lalanne C."/>
            <person name="Gautier V."/>
            <person name="Ament-Velasquez S.L."/>
            <person name="Kruys A."/>
            <person name="Hutchinson M.I."/>
            <person name="Powell A.J."/>
            <person name="Barry K."/>
            <person name="Miller A.N."/>
            <person name="Grigoriev I.V."/>
            <person name="Debuchy R."/>
            <person name="Gladieux P."/>
            <person name="Hiltunen Thoren M."/>
            <person name="Johannesson H."/>
        </authorList>
    </citation>
    <scope>NUCLEOTIDE SEQUENCE</scope>
    <source>
        <strain evidence="3">CBS 731.68</strain>
    </source>
</reference>
<name>A0AAN6U7X7_9PEZI</name>
<dbReference type="RefSeq" id="XP_062651570.1">
    <property type="nucleotide sequence ID" value="XM_062796066.1"/>
</dbReference>
<keyword evidence="4" id="KW-1185">Reference proteome</keyword>
<keyword evidence="2" id="KW-0472">Membrane</keyword>
<proteinExistence type="predicted"/>
<organism evidence="3 4">
    <name type="scientific">Parathielavia appendiculata</name>
    <dbReference type="NCBI Taxonomy" id="2587402"/>
    <lineage>
        <taxon>Eukaryota</taxon>
        <taxon>Fungi</taxon>
        <taxon>Dikarya</taxon>
        <taxon>Ascomycota</taxon>
        <taxon>Pezizomycotina</taxon>
        <taxon>Sordariomycetes</taxon>
        <taxon>Sordariomycetidae</taxon>
        <taxon>Sordariales</taxon>
        <taxon>Chaetomiaceae</taxon>
        <taxon>Parathielavia</taxon>
    </lineage>
</organism>
<feature type="transmembrane region" description="Helical" evidence="2">
    <location>
        <begin position="150"/>
        <end position="171"/>
    </location>
</feature>
<sequence length="304" mass="32475">MGRAAGMALRGTQFFIRSIQFCCAAIVLALFSYFLATLNNHGMHIGTWVRAVGGISGAAVVYTIFALLMLCCAPGRSFPSFVMMMLDVAFVGAFIYVAAANRGGASSCNGEVDTPFGRGNADTNVVDNGSGGFTALPSLRQACKMETACLAVSIVAVLFFTLSPFVSLALVRHRKKEMRLGPSPANDYTQGYGRRRFNFFGFSRKRAASAGAAQNPNVLPEHSTPDDLRHSYATEQTRVGSSGGYGGLGDGTTKHEPLYVTGGNNINMTNYPNASTGYRYDNSGYDNSGYDNSGYDNSEYDNSG</sequence>
<dbReference type="Proteomes" id="UP001302602">
    <property type="component" value="Unassembled WGS sequence"/>
</dbReference>
<accession>A0AAN6U7X7</accession>